<reference evidence="5" key="1">
    <citation type="submission" date="2024-07" db="EMBL/GenBank/DDBJ databases">
        <title>Two chromosome-level genome assemblies of Korean endemic species Abeliophyllum distichum and Forsythia ovata (Oleaceae).</title>
        <authorList>
            <person name="Jang H."/>
        </authorList>
    </citation>
    <scope>NUCLEOTIDE SEQUENCE [LARGE SCALE GENOMIC DNA]</scope>
</reference>
<name>A0ABD1RLY5_9LAMI</name>
<proteinExistence type="predicted"/>
<dbReference type="PANTHER" id="PTHR31344:SF15">
    <property type="entry name" value="EEIG1_EHBP1 PROTEIN AMINO-TERMINAL DOMAIN PROTEIN"/>
    <property type="match status" value="1"/>
</dbReference>
<comment type="caution">
    <text evidence="4">The sequence shown here is derived from an EMBL/GenBank/DDBJ whole genome shotgun (WGS) entry which is preliminary data.</text>
</comment>
<evidence type="ECO:0000259" key="3">
    <source>
        <dbReference type="PROSITE" id="PS51840"/>
    </source>
</evidence>
<dbReference type="AlphaFoldDB" id="A0ABD1RLY5"/>
<evidence type="ECO:0000313" key="5">
    <source>
        <dbReference type="Proteomes" id="UP001604277"/>
    </source>
</evidence>
<dbReference type="InterPro" id="IPR021827">
    <property type="entry name" value="Nup186/Nup192/Nup205"/>
</dbReference>
<feature type="region of interest" description="Disordered" evidence="1">
    <location>
        <begin position="23"/>
        <end position="46"/>
    </location>
</feature>
<keyword evidence="5" id="KW-1185">Reference proteome</keyword>
<protein>
    <recommendedName>
        <fullName evidence="3">C2 NT-type domain-containing protein</fullName>
    </recommendedName>
</protein>
<accession>A0ABD1RLY5</accession>
<dbReference type="PROSITE" id="PS51840">
    <property type="entry name" value="C2_NT"/>
    <property type="match status" value="1"/>
</dbReference>
<feature type="domain" description="C2 NT-type" evidence="3">
    <location>
        <begin position="1"/>
        <end position="148"/>
    </location>
</feature>
<sequence length="298" mass="33473">MGKKHFWSLKLLANSRLVEASSRSSWEHGDRNSGCTNQVAPSLGTGSGVGDGRIEFSESFRLPMTLLREMSIKGAEGNTFQKNCVEFNLYEPRRDKTVKGQLLGTTVLDLAGYGVVKESLSVNAPINSKRTYRNTAQPLLFLKIQPFEKSRTSSFLRDSLTGEASKDRNHGESVYALMSEEYAEEAEVSINGLDGLLLGTLLNSHKNVKALLGKKQSKIIFVCYILAEMELWSAFWDSQMDDELKASQLYQSLKITLQYVQLAFSVKYIIFAKRSSTSKKYDKILLHQRIGNLELDFS</sequence>
<gene>
    <name evidence="4" type="ORF">Fot_41416</name>
</gene>
<feature type="signal peptide" evidence="2">
    <location>
        <begin position="1"/>
        <end position="20"/>
    </location>
</feature>
<evidence type="ECO:0000313" key="4">
    <source>
        <dbReference type="EMBL" id="KAL2488124.1"/>
    </source>
</evidence>
<evidence type="ECO:0000256" key="2">
    <source>
        <dbReference type="SAM" id="SignalP"/>
    </source>
</evidence>
<dbReference type="InterPro" id="IPR019448">
    <property type="entry name" value="NT-C2"/>
</dbReference>
<dbReference type="Proteomes" id="UP001604277">
    <property type="component" value="Unassembled WGS sequence"/>
</dbReference>
<dbReference type="EMBL" id="JBFOLJ010000012">
    <property type="protein sequence ID" value="KAL2488124.1"/>
    <property type="molecule type" value="Genomic_DNA"/>
</dbReference>
<dbReference type="PANTHER" id="PTHR31344">
    <property type="entry name" value="NUCLEAR PORE COMPLEX PROTEIN NUP205"/>
    <property type="match status" value="1"/>
</dbReference>
<evidence type="ECO:0000256" key="1">
    <source>
        <dbReference type="SAM" id="MobiDB-lite"/>
    </source>
</evidence>
<organism evidence="4 5">
    <name type="scientific">Forsythia ovata</name>
    <dbReference type="NCBI Taxonomy" id="205694"/>
    <lineage>
        <taxon>Eukaryota</taxon>
        <taxon>Viridiplantae</taxon>
        <taxon>Streptophyta</taxon>
        <taxon>Embryophyta</taxon>
        <taxon>Tracheophyta</taxon>
        <taxon>Spermatophyta</taxon>
        <taxon>Magnoliopsida</taxon>
        <taxon>eudicotyledons</taxon>
        <taxon>Gunneridae</taxon>
        <taxon>Pentapetalae</taxon>
        <taxon>asterids</taxon>
        <taxon>lamiids</taxon>
        <taxon>Lamiales</taxon>
        <taxon>Oleaceae</taxon>
        <taxon>Forsythieae</taxon>
        <taxon>Forsythia</taxon>
    </lineage>
</organism>
<feature type="chain" id="PRO_5044818181" description="C2 NT-type domain-containing protein" evidence="2">
    <location>
        <begin position="21"/>
        <end position="298"/>
    </location>
</feature>
<keyword evidence="2" id="KW-0732">Signal</keyword>